<evidence type="ECO:0000313" key="2">
    <source>
        <dbReference type="EMBL" id="EER32641.1"/>
    </source>
</evidence>
<dbReference type="KEGG" id="ctp:CTRG_03066"/>
<dbReference type="OrthoDB" id="4020698at2759"/>
<dbReference type="RefSeq" id="XP_002548769.1">
    <property type="nucleotide sequence ID" value="XM_002548723.1"/>
</dbReference>
<feature type="chain" id="PRO_5002955531" evidence="1">
    <location>
        <begin position="22"/>
        <end position="262"/>
    </location>
</feature>
<dbReference type="eggNOG" id="ENOG502RQC1">
    <property type="taxonomic scope" value="Eukaryota"/>
</dbReference>
<dbReference type="HOGENOM" id="CLU_1057668_0_0_1"/>
<dbReference type="AlphaFoldDB" id="C5MAH4"/>
<dbReference type="GeneID" id="8297680"/>
<accession>C5MAH4</accession>
<protein>
    <submittedName>
        <fullName evidence="2">Uncharacterized protein</fullName>
    </submittedName>
</protein>
<proteinExistence type="predicted"/>
<dbReference type="Proteomes" id="UP000002037">
    <property type="component" value="Unassembled WGS sequence"/>
</dbReference>
<feature type="signal peptide" evidence="1">
    <location>
        <begin position="1"/>
        <end position="21"/>
    </location>
</feature>
<gene>
    <name evidence="2" type="ORF">CTRG_03066</name>
</gene>
<name>C5MAH4_CANTT</name>
<keyword evidence="3" id="KW-1185">Reference proteome</keyword>
<evidence type="ECO:0000256" key="1">
    <source>
        <dbReference type="SAM" id="SignalP"/>
    </source>
</evidence>
<organism evidence="2 3">
    <name type="scientific">Candida tropicalis (strain ATCC MYA-3404 / T1)</name>
    <name type="common">Yeast</name>
    <dbReference type="NCBI Taxonomy" id="294747"/>
    <lineage>
        <taxon>Eukaryota</taxon>
        <taxon>Fungi</taxon>
        <taxon>Dikarya</taxon>
        <taxon>Ascomycota</taxon>
        <taxon>Saccharomycotina</taxon>
        <taxon>Pichiomycetes</taxon>
        <taxon>Debaryomycetaceae</taxon>
        <taxon>Candida/Lodderomyces clade</taxon>
        <taxon>Candida</taxon>
    </lineage>
</organism>
<keyword evidence="1" id="KW-0732">Signal</keyword>
<evidence type="ECO:0000313" key="3">
    <source>
        <dbReference type="Proteomes" id="UP000002037"/>
    </source>
</evidence>
<reference evidence="2 3" key="1">
    <citation type="journal article" date="2009" name="Nature">
        <title>Evolution of pathogenicity and sexual reproduction in eight Candida genomes.</title>
        <authorList>
            <person name="Butler G."/>
            <person name="Rasmussen M.D."/>
            <person name="Lin M.F."/>
            <person name="Santos M.A."/>
            <person name="Sakthikumar S."/>
            <person name="Munro C.A."/>
            <person name="Rheinbay E."/>
            <person name="Grabherr M."/>
            <person name="Forche A."/>
            <person name="Reedy J.L."/>
            <person name="Agrafioti I."/>
            <person name="Arnaud M.B."/>
            <person name="Bates S."/>
            <person name="Brown A.J."/>
            <person name="Brunke S."/>
            <person name="Costanzo M.C."/>
            <person name="Fitzpatrick D.A."/>
            <person name="de Groot P.W."/>
            <person name="Harris D."/>
            <person name="Hoyer L.L."/>
            <person name="Hube B."/>
            <person name="Klis F.M."/>
            <person name="Kodira C."/>
            <person name="Lennard N."/>
            <person name="Logue M.E."/>
            <person name="Martin R."/>
            <person name="Neiman A.M."/>
            <person name="Nikolaou E."/>
            <person name="Quail M.A."/>
            <person name="Quinn J."/>
            <person name="Santos M.C."/>
            <person name="Schmitzberger F.F."/>
            <person name="Sherlock G."/>
            <person name="Shah P."/>
            <person name="Silverstein K.A."/>
            <person name="Skrzypek M.S."/>
            <person name="Soll D."/>
            <person name="Staggs R."/>
            <person name="Stansfield I."/>
            <person name="Stumpf M.P."/>
            <person name="Sudbery P.E."/>
            <person name="Srikantha T."/>
            <person name="Zeng Q."/>
            <person name="Berman J."/>
            <person name="Berriman M."/>
            <person name="Heitman J."/>
            <person name="Gow N.A."/>
            <person name="Lorenz M.C."/>
            <person name="Birren B.W."/>
            <person name="Kellis M."/>
            <person name="Cuomo C.A."/>
        </authorList>
    </citation>
    <scope>NUCLEOTIDE SEQUENCE [LARGE SCALE GENOMIC DNA]</scope>
    <source>
        <strain evidence="3">ATCC MYA-3404 / T1</strain>
    </source>
</reference>
<dbReference type="VEuPathDB" id="FungiDB:CTRG_03066"/>
<dbReference type="EMBL" id="GG692398">
    <property type="protein sequence ID" value="EER32641.1"/>
    <property type="molecule type" value="Genomic_DNA"/>
</dbReference>
<sequence length="262" mass="30012">MHKYTLILILFVLYSIETMNGQSIGEHNRLVRPRIRHKPTKPKPVATPLYTFYSIKSLDDLQNKHPDKLNNTSNIFHFKDTKSSLYYSKKDHQWVELKLANPDDPVQKFPLEYWIPASYCLDSTSGSGGTASRAITVLYEVAVENYMDIYAGLPTFAIHEAAGLSLGVKIGKQVAVTLFFSCAVNEGEVIQLQYRPSYVIVPEMEAVSYKFTGKSLKKKKVKKIKPFKTLIIDAPEHQCWATRNINDLQCHRPINHRHVIRF</sequence>